<feature type="region of interest" description="Disordered" evidence="1">
    <location>
        <begin position="103"/>
        <end position="144"/>
    </location>
</feature>
<accession>A0AAE1X3N1</accession>
<dbReference type="Pfam" id="PF04749">
    <property type="entry name" value="PLAC8"/>
    <property type="match status" value="1"/>
</dbReference>
<name>A0AAE1X3N1_9LAMI</name>
<reference evidence="2" key="1">
    <citation type="submission" date="2020-06" db="EMBL/GenBank/DDBJ databases">
        <authorList>
            <person name="Li T."/>
            <person name="Hu X."/>
            <person name="Zhang T."/>
            <person name="Song X."/>
            <person name="Zhang H."/>
            <person name="Dai N."/>
            <person name="Sheng W."/>
            <person name="Hou X."/>
            <person name="Wei L."/>
        </authorList>
    </citation>
    <scope>NUCLEOTIDE SEQUENCE</scope>
    <source>
        <strain evidence="2">K16</strain>
        <tissue evidence="2">Leaf</tissue>
    </source>
</reference>
<protein>
    <submittedName>
        <fullName evidence="2">Protein PLANT CADMIUM RESISTANCE 10</fullName>
    </submittedName>
</protein>
<organism evidence="2 3">
    <name type="scientific">Sesamum angolense</name>
    <dbReference type="NCBI Taxonomy" id="2727404"/>
    <lineage>
        <taxon>Eukaryota</taxon>
        <taxon>Viridiplantae</taxon>
        <taxon>Streptophyta</taxon>
        <taxon>Embryophyta</taxon>
        <taxon>Tracheophyta</taxon>
        <taxon>Spermatophyta</taxon>
        <taxon>Magnoliopsida</taxon>
        <taxon>eudicotyledons</taxon>
        <taxon>Gunneridae</taxon>
        <taxon>Pentapetalae</taxon>
        <taxon>asterids</taxon>
        <taxon>lamiids</taxon>
        <taxon>Lamiales</taxon>
        <taxon>Pedaliaceae</taxon>
        <taxon>Sesamum</taxon>
    </lineage>
</organism>
<dbReference type="InterPro" id="IPR006461">
    <property type="entry name" value="PLAC_motif_containing"/>
</dbReference>
<dbReference type="AlphaFoldDB" id="A0AAE1X3N1"/>
<dbReference type="Proteomes" id="UP001289374">
    <property type="component" value="Unassembled WGS sequence"/>
</dbReference>
<sequence length="401" mass="44438">MSIGSVERGDIGVDIAGPSTAYTPQDYYVPQPPQDYYVPQPSQDDWFQSTSYMPSHAEAYSSHVDLDLGLSINQPYAPEYNISPVPFPSFSAYRDNVESSSAASSSGLHINSGGDDNDGQNEPIQNMGEEIRRPRRQRHRPATRKAIAVVSAKQEARTGLPFAITSQFSWSHRPLVYGRRLLLFMGGNEIAAQAHKVVKAVKSFPFRELMVGESTYVPPPYVPLRQSDAEADLVSPTDVIPAAQHIKNGPEQWSSGICACFDDMQSCCIGLVCPCYLFGKNAEVLGSGTLMGSCTMHFILWALVNTFCCMLPEGFMLGIPGCFVACYACGYRKILRSKYNLELRHEIHIFVLQKVPVANFKHHAEISSRISSAIYAPYAKNTEKSVKGRKNQVPLTRIWPK</sequence>
<evidence type="ECO:0000256" key="1">
    <source>
        <dbReference type="SAM" id="MobiDB-lite"/>
    </source>
</evidence>
<evidence type="ECO:0000313" key="2">
    <source>
        <dbReference type="EMBL" id="KAK4404640.1"/>
    </source>
</evidence>
<dbReference type="NCBIfam" id="TIGR01571">
    <property type="entry name" value="A_thal_Cys_rich"/>
    <property type="match status" value="1"/>
</dbReference>
<feature type="compositionally biased region" description="Basic residues" evidence="1">
    <location>
        <begin position="133"/>
        <end position="143"/>
    </location>
</feature>
<proteinExistence type="predicted"/>
<evidence type="ECO:0000313" key="3">
    <source>
        <dbReference type="Proteomes" id="UP001289374"/>
    </source>
</evidence>
<gene>
    <name evidence="2" type="ORF">Sango_0832600</name>
</gene>
<dbReference type="EMBL" id="JACGWL010000004">
    <property type="protein sequence ID" value="KAK4404640.1"/>
    <property type="molecule type" value="Genomic_DNA"/>
</dbReference>
<reference evidence="2" key="2">
    <citation type="journal article" date="2024" name="Plant">
        <title>Genomic evolution and insights into agronomic trait innovations of Sesamum species.</title>
        <authorList>
            <person name="Miao H."/>
            <person name="Wang L."/>
            <person name="Qu L."/>
            <person name="Liu H."/>
            <person name="Sun Y."/>
            <person name="Le M."/>
            <person name="Wang Q."/>
            <person name="Wei S."/>
            <person name="Zheng Y."/>
            <person name="Lin W."/>
            <person name="Duan Y."/>
            <person name="Cao H."/>
            <person name="Xiong S."/>
            <person name="Wang X."/>
            <person name="Wei L."/>
            <person name="Li C."/>
            <person name="Ma Q."/>
            <person name="Ju M."/>
            <person name="Zhao R."/>
            <person name="Li G."/>
            <person name="Mu C."/>
            <person name="Tian Q."/>
            <person name="Mei H."/>
            <person name="Zhang T."/>
            <person name="Gao T."/>
            <person name="Zhang H."/>
        </authorList>
    </citation>
    <scope>NUCLEOTIDE SEQUENCE</scope>
    <source>
        <strain evidence="2">K16</strain>
    </source>
</reference>
<comment type="caution">
    <text evidence="2">The sequence shown here is derived from an EMBL/GenBank/DDBJ whole genome shotgun (WGS) entry which is preliminary data.</text>
</comment>
<keyword evidence="3" id="KW-1185">Reference proteome</keyword>
<dbReference type="PANTHER" id="PTHR15907">
    <property type="entry name" value="DUF614 FAMILY PROTEIN-RELATED"/>
    <property type="match status" value="1"/>
</dbReference>